<evidence type="ECO:0000313" key="1">
    <source>
        <dbReference type="EMBL" id="KZM71054.1"/>
    </source>
</evidence>
<dbReference type="AlphaFoldDB" id="A0A164K5K0"/>
<proteinExistence type="predicted"/>
<accession>A0A164K5K0</accession>
<dbReference type="STRING" id="455432.AWN90_41795"/>
<sequence length="218" mass="22992">MTMPNQKPPDGAFVIGSRFGQDITEQSAKAAMTNGVKVSFGNSQDAHHTQYNEKIAHTYTVAVSASGSADKALTTAQAAANTAASAERKADVAYVDASYWEAECVVASAEVLLGVNELLIGLAQNVPLGKMRRITDIHIALLTQPNGVTIETKKWDANGTTATVVHTAKLGANVTRWSAQVDIPVADKERVFWNVAAVPGSTAPTVLQILVFGSITEA</sequence>
<evidence type="ECO:0000313" key="2">
    <source>
        <dbReference type="Proteomes" id="UP000076512"/>
    </source>
</evidence>
<dbReference type="Proteomes" id="UP000076512">
    <property type="component" value="Unassembled WGS sequence"/>
</dbReference>
<dbReference type="RefSeq" id="WP_067595149.1">
    <property type="nucleotide sequence ID" value="NZ_JABMCZ010000003.1"/>
</dbReference>
<comment type="caution">
    <text evidence="1">The sequence shown here is derived from an EMBL/GenBank/DDBJ whole genome shotgun (WGS) entry which is preliminary data.</text>
</comment>
<reference evidence="1 2" key="1">
    <citation type="submission" date="2016-04" db="EMBL/GenBank/DDBJ databases">
        <authorList>
            <person name="Evans L.H."/>
            <person name="Alamgir A."/>
            <person name="Owens N."/>
            <person name="Weber N.D."/>
            <person name="Virtaneva K."/>
            <person name="Barbian K."/>
            <person name="Babar A."/>
            <person name="Rosenke K."/>
        </authorList>
    </citation>
    <scope>NUCLEOTIDE SEQUENCE [LARGE SCALE GENOMIC DNA]</scope>
    <source>
        <strain evidence="1 2">IFM 0406</strain>
    </source>
</reference>
<keyword evidence="2" id="KW-1185">Reference proteome</keyword>
<dbReference type="OrthoDB" id="4557733at2"/>
<organism evidence="1 2">
    <name type="scientific">Nocardia terpenica</name>
    <dbReference type="NCBI Taxonomy" id="455432"/>
    <lineage>
        <taxon>Bacteria</taxon>
        <taxon>Bacillati</taxon>
        <taxon>Actinomycetota</taxon>
        <taxon>Actinomycetes</taxon>
        <taxon>Mycobacteriales</taxon>
        <taxon>Nocardiaceae</taxon>
        <taxon>Nocardia</taxon>
    </lineage>
</organism>
<gene>
    <name evidence="1" type="ORF">AWN90_41795</name>
</gene>
<protein>
    <submittedName>
        <fullName evidence="1">Uncharacterized protein</fullName>
    </submittedName>
</protein>
<name>A0A164K5K0_9NOCA</name>
<dbReference type="EMBL" id="LWGR01000013">
    <property type="protein sequence ID" value="KZM71054.1"/>
    <property type="molecule type" value="Genomic_DNA"/>
</dbReference>